<keyword evidence="1" id="KW-0378">Hydrolase</keyword>
<dbReference type="PROSITE" id="PS51273">
    <property type="entry name" value="GATASE_TYPE_1"/>
    <property type="match status" value="1"/>
</dbReference>
<dbReference type="Gene3D" id="3.40.50.880">
    <property type="match status" value="1"/>
</dbReference>
<dbReference type="EMBL" id="RDRB01000005">
    <property type="protein sequence ID" value="ROU01175.1"/>
    <property type="molecule type" value="Genomic_DNA"/>
</dbReference>
<sequence>MTRPLIAVTTSNRSGWRIFPLVAGNIRLAGGRALRWGAGRPADLDFVDGVIIGGGDDISPDLYGGLTTTARLDPARDRLERRLVEGAMARNLPVLGICRGSQMINVALGGTLDQDAYATFTRSDRVYTILPKKRLTICDGTRLMKIAGGAPMHVNALHSQAVNKLGDGLRVAARDRGGMTQAVERIRDPFALGVQWHPEHLWYARRQRAIFRALVTAARAYADGKGQVTEVARDAAESPDPSGRVF</sequence>
<dbReference type="GO" id="GO:0005829">
    <property type="term" value="C:cytosol"/>
    <property type="evidence" value="ECO:0007669"/>
    <property type="project" value="TreeGrafter"/>
</dbReference>
<evidence type="ECO:0000313" key="1">
    <source>
        <dbReference type="EMBL" id="ROU01175.1"/>
    </source>
</evidence>
<comment type="caution">
    <text evidence="1">The sequence shown here is derived from an EMBL/GenBank/DDBJ whole genome shotgun (WGS) entry which is preliminary data.</text>
</comment>
<dbReference type="GO" id="GO:0006598">
    <property type="term" value="P:polyamine catabolic process"/>
    <property type="evidence" value="ECO:0007669"/>
    <property type="project" value="TreeGrafter"/>
</dbReference>
<dbReference type="InterPro" id="IPR029062">
    <property type="entry name" value="Class_I_gatase-like"/>
</dbReference>
<name>A0A3N2R129_9RHOB</name>
<dbReference type="Pfam" id="PF07722">
    <property type="entry name" value="Peptidase_C26"/>
    <property type="match status" value="1"/>
</dbReference>
<reference evidence="1 2" key="1">
    <citation type="submission" date="2018-10" db="EMBL/GenBank/DDBJ databases">
        <title>Histidinibacterium lentulum gen. nov., sp. nov., a marine bacterium from the culture broth of Picochlorum sp. 122.</title>
        <authorList>
            <person name="Wang G."/>
        </authorList>
    </citation>
    <scope>NUCLEOTIDE SEQUENCE [LARGE SCALE GENOMIC DNA]</scope>
    <source>
        <strain evidence="1 2">B17</strain>
    </source>
</reference>
<evidence type="ECO:0000313" key="2">
    <source>
        <dbReference type="Proteomes" id="UP000268016"/>
    </source>
</evidence>
<dbReference type="InterPro" id="IPR011697">
    <property type="entry name" value="Peptidase_C26"/>
</dbReference>
<keyword evidence="2" id="KW-1185">Reference proteome</keyword>
<dbReference type="InterPro" id="IPR044668">
    <property type="entry name" value="PuuD-like"/>
</dbReference>
<proteinExistence type="predicted"/>
<dbReference type="RefSeq" id="WP_123642505.1">
    <property type="nucleotide sequence ID" value="NZ_ML119085.1"/>
</dbReference>
<organism evidence="1 2">
    <name type="scientific">Histidinibacterium lentulum</name>
    <dbReference type="NCBI Taxonomy" id="2480588"/>
    <lineage>
        <taxon>Bacteria</taxon>
        <taxon>Pseudomonadati</taxon>
        <taxon>Pseudomonadota</taxon>
        <taxon>Alphaproteobacteria</taxon>
        <taxon>Rhodobacterales</taxon>
        <taxon>Paracoccaceae</taxon>
        <taxon>Histidinibacterium</taxon>
    </lineage>
</organism>
<dbReference type="GO" id="GO:0033969">
    <property type="term" value="F:gamma-glutamyl-gamma-aminobutyrate hydrolase activity"/>
    <property type="evidence" value="ECO:0007669"/>
    <property type="project" value="TreeGrafter"/>
</dbReference>
<dbReference type="Proteomes" id="UP000268016">
    <property type="component" value="Unassembled WGS sequence"/>
</dbReference>
<dbReference type="CDD" id="cd01745">
    <property type="entry name" value="GATase1_2"/>
    <property type="match status" value="1"/>
</dbReference>
<dbReference type="PANTHER" id="PTHR43235">
    <property type="entry name" value="GLUTAMINE AMIDOTRANSFERASE PB2B2.05-RELATED"/>
    <property type="match status" value="1"/>
</dbReference>
<dbReference type="PANTHER" id="PTHR43235:SF1">
    <property type="entry name" value="GLUTAMINE AMIDOTRANSFERASE PB2B2.05-RELATED"/>
    <property type="match status" value="1"/>
</dbReference>
<protein>
    <submittedName>
        <fullName evidence="1">Gamma-glutamyl-gamma-aminobutyrate hydrolase family protein</fullName>
    </submittedName>
</protein>
<dbReference type="OrthoDB" id="9813383at2"/>
<accession>A0A3N2R129</accession>
<dbReference type="AlphaFoldDB" id="A0A3N2R129"/>
<gene>
    <name evidence="1" type="ORF">EAT49_11680</name>
</gene>
<dbReference type="SUPFAM" id="SSF52317">
    <property type="entry name" value="Class I glutamine amidotransferase-like"/>
    <property type="match status" value="1"/>
</dbReference>